<gene>
    <name evidence="8" type="ORF">PEBR_14076</name>
</gene>
<organism evidence="8 9">
    <name type="scientific">Penicillium brasilianum</name>
    <dbReference type="NCBI Taxonomy" id="104259"/>
    <lineage>
        <taxon>Eukaryota</taxon>
        <taxon>Fungi</taxon>
        <taxon>Dikarya</taxon>
        <taxon>Ascomycota</taxon>
        <taxon>Pezizomycotina</taxon>
        <taxon>Eurotiomycetes</taxon>
        <taxon>Eurotiomycetidae</taxon>
        <taxon>Eurotiales</taxon>
        <taxon>Aspergillaceae</taxon>
        <taxon>Penicillium</taxon>
    </lineage>
</organism>
<feature type="transmembrane region" description="Helical" evidence="6">
    <location>
        <begin position="133"/>
        <end position="153"/>
    </location>
</feature>
<evidence type="ECO:0000256" key="5">
    <source>
        <dbReference type="SAM" id="MobiDB-lite"/>
    </source>
</evidence>
<evidence type="ECO:0000256" key="3">
    <source>
        <dbReference type="ARBA" id="ARBA00022989"/>
    </source>
</evidence>
<dbReference type="EMBL" id="LJBN01000120">
    <property type="protein sequence ID" value="OOQ88153.1"/>
    <property type="molecule type" value="Genomic_DNA"/>
</dbReference>
<feature type="transmembrane region" description="Helical" evidence="6">
    <location>
        <begin position="487"/>
        <end position="508"/>
    </location>
</feature>
<dbReference type="GO" id="GO:0022857">
    <property type="term" value="F:transmembrane transporter activity"/>
    <property type="evidence" value="ECO:0007669"/>
    <property type="project" value="InterPro"/>
</dbReference>
<sequence length="592" mass="65797">MAEKTKLVCLGRDGTQKHACLPQVHVNSSRPGDYPQSQIAILELEDELHVKIYPGTEIMTDVGSHHFVRQSGASSNVLVPQPSQDRNDPLNWNKYWKFITIFIAMASNVIMGIGPLALAPMFGDLIEAFHSDLAAVVQFTGVCILVLGFSNFFCCDIRVPISDTFGRRPVLIFSSLVCLASNIWRAKATTYGSFMGACVLNGFGAGPCETLCPQVITDIFFLHERGYYNTMYFALYFGSLMVGPIIAGSMALHVGWRSFWWLNVAAFVFIILAAVFAFPETKWHRAHPNEIHDTQASVTSTGDSADGKEKEESPEDSSKNLQTHLEVQTPPVEDAAMDPFLHKGQPSKGQFAIYQPDPHWAKTLLLAFWVPWRLLAFPIVEYAAFVVSWSASCFLTANLTQSQAFGAPPYNWSSQSIGFTNFASLAGALIGLLTNGPLSDWISMRATKKNRGIREPEMRLPTLIPYVIISIIGNFIIAFGYEYHWDWRAIVIVGYTCAGIQVTALPAIASTYAVDSYKPVVGSVFIAITVNKNVWGYGFSKFITTWTEESGYIPAIMMNMCLTVLWCSFGFLFFFYGKTCRKWTAGSSIWKL</sequence>
<keyword evidence="2 6" id="KW-0812">Transmembrane</keyword>
<keyword evidence="4 6" id="KW-0472">Membrane</keyword>
<feature type="transmembrane region" description="Helical" evidence="6">
    <location>
        <begin position="552"/>
        <end position="576"/>
    </location>
</feature>
<dbReference type="PANTHER" id="PTHR23502">
    <property type="entry name" value="MAJOR FACILITATOR SUPERFAMILY"/>
    <property type="match status" value="1"/>
</dbReference>
<feature type="transmembrane region" description="Helical" evidence="6">
    <location>
        <begin position="417"/>
        <end position="442"/>
    </location>
</feature>
<feature type="transmembrane region" description="Helical" evidence="6">
    <location>
        <begin position="95"/>
        <end position="113"/>
    </location>
</feature>
<feature type="transmembrane region" description="Helical" evidence="6">
    <location>
        <begin position="374"/>
        <end position="397"/>
    </location>
</feature>
<comment type="subcellular location">
    <subcellularLocation>
        <location evidence="1">Membrane</location>
        <topology evidence="1">Multi-pass membrane protein</topology>
    </subcellularLocation>
</comment>
<comment type="caution">
    <text evidence="8">The sequence shown here is derived from an EMBL/GenBank/DDBJ whole genome shotgun (WGS) entry which is preliminary data.</text>
</comment>
<evidence type="ECO:0000259" key="7">
    <source>
        <dbReference type="PROSITE" id="PS50850"/>
    </source>
</evidence>
<dbReference type="InterPro" id="IPR036259">
    <property type="entry name" value="MFS_trans_sf"/>
</dbReference>
<protein>
    <submittedName>
        <fullName evidence="8">MFS transporter</fullName>
    </submittedName>
</protein>
<name>A0A1S9RRK7_PENBI</name>
<dbReference type="InterPro" id="IPR020846">
    <property type="entry name" value="MFS_dom"/>
</dbReference>
<dbReference type="PANTHER" id="PTHR23502:SF149">
    <property type="entry name" value="TRANSPORTER, PUTATIVE-RELATED"/>
    <property type="match status" value="1"/>
</dbReference>
<dbReference type="AlphaFoldDB" id="A0A1S9RRK7"/>
<dbReference type="InterPro" id="IPR011701">
    <property type="entry name" value="MFS"/>
</dbReference>
<dbReference type="SUPFAM" id="SSF103473">
    <property type="entry name" value="MFS general substrate transporter"/>
    <property type="match status" value="1"/>
</dbReference>
<reference evidence="9" key="1">
    <citation type="submission" date="2015-09" db="EMBL/GenBank/DDBJ databases">
        <authorList>
            <person name="Fill T.P."/>
            <person name="Baretta J.F."/>
            <person name="de Almeida L.G."/>
            <person name="Rocha M."/>
            <person name="de Souza D.H."/>
            <person name="Malavazi I."/>
            <person name="Cerdeira L.T."/>
            <person name="Hong H."/>
            <person name="Samborskyy M."/>
            <person name="de Vasconcelos A.T."/>
            <person name="Leadlay P."/>
            <person name="Rodrigues-Filho E."/>
        </authorList>
    </citation>
    <scope>NUCLEOTIDE SEQUENCE [LARGE SCALE GENOMIC DNA]</scope>
    <source>
        <strain evidence="9">LaBioMMi 136</strain>
    </source>
</reference>
<dbReference type="GO" id="GO:0005886">
    <property type="term" value="C:plasma membrane"/>
    <property type="evidence" value="ECO:0007669"/>
    <property type="project" value="TreeGrafter"/>
</dbReference>
<feature type="transmembrane region" description="Helical" evidence="6">
    <location>
        <begin position="463"/>
        <end position="481"/>
    </location>
</feature>
<evidence type="ECO:0000256" key="2">
    <source>
        <dbReference type="ARBA" id="ARBA00022692"/>
    </source>
</evidence>
<feature type="region of interest" description="Disordered" evidence="5">
    <location>
        <begin position="294"/>
        <end position="321"/>
    </location>
</feature>
<dbReference type="PROSITE" id="PS50850">
    <property type="entry name" value="MFS"/>
    <property type="match status" value="1"/>
</dbReference>
<keyword evidence="3 6" id="KW-1133">Transmembrane helix</keyword>
<feature type="domain" description="Major facilitator superfamily (MFS) profile" evidence="7">
    <location>
        <begin position="100"/>
        <end position="592"/>
    </location>
</feature>
<evidence type="ECO:0000313" key="9">
    <source>
        <dbReference type="Proteomes" id="UP000190744"/>
    </source>
</evidence>
<feature type="compositionally biased region" description="Polar residues" evidence="5">
    <location>
        <begin position="294"/>
        <end position="303"/>
    </location>
</feature>
<dbReference type="Proteomes" id="UP000190744">
    <property type="component" value="Unassembled WGS sequence"/>
</dbReference>
<evidence type="ECO:0000256" key="6">
    <source>
        <dbReference type="SAM" id="Phobius"/>
    </source>
</evidence>
<evidence type="ECO:0000256" key="1">
    <source>
        <dbReference type="ARBA" id="ARBA00004141"/>
    </source>
</evidence>
<feature type="transmembrane region" description="Helical" evidence="6">
    <location>
        <begin position="258"/>
        <end position="278"/>
    </location>
</feature>
<feature type="transmembrane region" description="Helical" evidence="6">
    <location>
        <begin position="520"/>
        <end position="540"/>
    </location>
</feature>
<feature type="transmembrane region" description="Helical" evidence="6">
    <location>
        <begin position="233"/>
        <end position="252"/>
    </location>
</feature>
<evidence type="ECO:0000256" key="4">
    <source>
        <dbReference type="ARBA" id="ARBA00023136"/>
    </source>
</evidence>
<evidence type="ECO:0000313" key="8">
    <source>
        <dbReference type="EMBL" id="OOQ88153.1"/>
    </source>
</evidence>
<accession>A0A1S9RRK7</accession>
<dbReference type="Gene3D" id="1.20.1250.20">
    <property type="entry name" value="MFS general substrate transporter like domains"/>
    <property type="match status" value="1"/>
</dbReference>
<proteinExistence type="predicted"/>
<dbReference type="Pfam" id="PF07690">
    <property type="entry name" value="MFS_1"/>
    <property type="match status" value="1"/>
</dbReference>